<dbReference type="EMBL" id="JAAGAB010000001">
    <property type="protein sequence ID" value="NDV00441.1"/>
    <property type="molecule type" value="Genomic_DNA"/>
</dbReference>
<evidence type="ECO:0000313" key="2">
    <source>
        <dbReference type="EMBL" id="NDV00441.1"/>
    </source>
</evidence>
<feature type="transmembrane region" description="Helical" evidence="1">
    <location>
        <begin position="41"/>
        <end position="59"/>
    </location>
</feature>
<comment type="caution">
    <text evidence="2">The sequence shown here is derived from an EMBL/GenBank/DDBJ whole genome shotgun (WGS) entry which is preliminary data.</text>
</comment>
<keyword evidence="1" id="KW-0812">Transmembrane</keyword>
<evidence type="ECO:0000256" key="1">
    <source>
        <dbReference type="SAM" id="Phobius"/>
    </source>
</evidence>
<feature type="transmembrane region" description="Helical" evidence="1">
    <location>
        <begin position="111"/>
        <end position="132"/>
    </location>
</feature>
<protein>
    <submittedName>
        <fullName evidence="2">Uncharacterized protein</fullName>
    </submittedName>
</protein>
<keyword evidence="1" id="KW-0472">Membrane</keyword>
<sequence>MLPLDTPLRPDDPAFGLHEAERLLLEPAPLPAKKGVSPGSVVLVPVSFITSYLSVFAVQNIEDISAHLAEGTHGSLHMFAHYAPPVLLSLLLLAVLCLFTADQFRQLRSSALRIIGYSGIAGIVIGFVLSLLG</sequence>
<name>A0A6B2JGV1_9RHOB</name>
<organism evidence="2 3">
    <name type="scientific">Pseudoroseicyclus tamaricis</name>
    <dbReference type="NCBI Taxonomy" id="2705421"/>
    <lineage>
        <taxon>Bacteria</taxon>
        <taxon>Pseudomonadati</taxon>
        <taxon>Pseudomonadota</taxon>
        <taxon>Alphaproteobacteria</taxon>
        <taxon>Rhodobacterales</taxon>
        <taxon>Paracoccaceae</taxon>
        <taxon>Pseudoroseicyclus</taxon>
    </lineage>
</organism>
<feature type="transmembrane region" description="Helical" evidence="1">
    <location>
        <begin position="79"/>
        <end position="99"/>
    </location>
</feature>
<keyword evidence="3" id="KW-1185">Reference proteome</keyword>
<evidence type="ECO:0000313" key="3">
    <source>
        <dbReference type="Proteomes" id="UP000474757"/>
    </source>
</evidence>
<accession>A0A6B2JGV1</accession>
<dbReference type="Proteomes" id="UP000474757">
    <property type="component" value="Unassembled WGS sequence"/>
</dbReference>
<gene>
    <name evidence="2" type="ORF">GZA08_05590</name>
</gene>
<reference evidence="2 3" key="1">
    <citation type="submission" date="2020-02" db="EMBL/GenBank/DDBJ databases">
        <title>Pseudoroseicyclus tamarix, sp. nov., isolated from offshore sediment of a Tamarix chinensis forest.</title>
        <authorList>
            <person name="Gai Y."/>
        </authorList>
    </citation>
    <scope>NUCLEOTIDE SEQUENCE [LARGE SCALE GENOMIC DNA]</scope>
    <source>
        <strain evidence="2 3">CLL3-39</strain>
    </source>
</reference>
<keyword evidence="1" id="KW-1133">Transmembrane helix</keyword>
<dbReference type="AlphaFoldDB" id="A0A6B2JGV1"/>
<dbReference type="RefSeq" id="WP_163890763.1">
    <property type="nucleotide sequence ID" value="NZ_JAAFYS010000001.1"/>
</dbReference>
<proteinExistence type="predicted"/>